<organism evidence="3 4">
    <name type="scientific">Clathrus columnatus</name>
    <dbReference type="NCBI Taxonomy" id="1419009"/>
    <lineage>
        <taxon>Eukaryota</taxon>
        <taxon>Fungi</taxon>
        <taxon>Dikarya</taxon>
        <taxon>Basidiomycota</taxon>
        <taxon>Agaricomycotina</taxon>
        <taxon>Agaricomycetes</taxon>
        <taxon>Phallomycetidae</taxon>
        <taxon>Phallales</taxon>
        <taxon>Clathraceae</taxon>
        <taxon>Clathrus</taxon>
    </lineage>
</organism>
<sequence length="221" mass="25290">MTSKTAWARERIDEALREEVEAGTVSYNDLERTKEFASNAVRYQYYTTFSGAGAVAGTVFYRHWYRRQPFNLRSLVFLPLVYTLGSAPGWFAQAHAFKQYQRDLDDPKNTIRLLMKGRGVVVLTGNDDPKHGKSLQMDAESFDESNQKGSRWEELRKEANIARPSTWDRIRQKNHETPGHVAAPPSSSTQMTQDLHSSPEKEIEQAKFDALLEAERKMSES</sequence>
<feature type="region of interest" description="Disordered" evidence="1">
    <location>
        <begin position="125"/>
        <end position="203"/>
    </location>
</feature>
<keyword evidence="2" id="KW-0472">Membrane</keyword>
<reference evidence="3" key="1">
    <citation type="submission" date="2021-10" db="EMBL/GenBank/DDBJ databases">
        <title>De novo Genome Assembly of Clathrus columnatus (Basidiomycota, Fungi) Using Illumina and Nanopore Sequence Data.</title>
        <authorList>
            <person name="Ogiso-Tanaka E."/>
            <person name="Itagaki H."/>
            <person name="Hosoya T."/>
            <person name="Hosaka K."/>
        </authorList>
    </citation>
    <scope>NUCLEOTIDE SEQUENCE</scope>
    <source>
        <strain evidence="3">MO-923</strain>
    </source>
</reference>
<dbReference type="EMBL" id="BPWL01000004">
    <property type="protein sequence ID" value="GJJ09513.1"/>
    <property type="molecule type" value="Genomic_DNA"/>
</dbReference>
<keyword evidence="2" id="KW-0812">Transmembrane</keyword>
<keyword evidence="2" id="KW-1133">Transmembrane helix</keyword>
<dbReference type="AlphaFoldDB" id="A0AAV5A7R9"/>
<proteinExistence type="predicted"/>
<evidence type="ECO:0000313" key="4">
    <source>
        <dbReference type="Proteomes" id="UP001050691"/>
    </source>
</evidence>
<protein>
    <submittedName>
        <fullName evidence="3">Uncharacterized protein</fullName>
    </submittedName>
</protein>
<accession>A0AAV5A7R9</accession>
<keyword evidence="4" id="KW-1185">Reference proteome</keyword>
<dbReference type="Proteomes" id="UP001050691">
    <property type="component" value="Unassembled WGS sequence"/>
</dbReference>
<gene>
    <name evidence="3" type="ORF">Clacol_003736</name>
</gene>
<feature type="transmembrane region" description="Helical" evidence="2">
    <location>
        <begin position="74"/>
        <end position="92"/>
    </location>
</feature>
<feature type="compositionally biased region" description="Polar residues" evidence="1">
    <location>
        <begin position="185"/>
        <end position="196"/>
    </location>
</feature>
<evidence type="ECO:0000313" key="3">
    <source>
        <dbReference type="EMBL" id="GJJ09513.1"/>
    </source>
</evidence>
<name>A0AAV5A7R9_9AGAM</name>
<evidence type="ECO:0000256" key="1">
    <source>
        <dbReference type="SAM" id="MobiDB-lite"/>
    </source>
</evidence>
<comment type="caution">
    <text evidence="3">The sequence shown here is derived from an EMBL/GenBank/DDBJ whole genome shotgun (WGS) entry which is preliminary data.</text>
</comment>
<feature type="compositionally biased region" description="Basic and acidic residues" evidence="1">
    <location>
        <begin position="150"/>
        <end position="178"/>
    </location>
</feature>
<evidence type="ECO:0000256" key="2">
    <source>
        <dbReference type="SAM" id="Phobius"/>
    </source>
</evidence>